<feature type="compositionally biased region" description="Low complexity" evidence="1">
    <location>
        <begin position="18"/>
        <end position="45"/>
    </location>
</feature>
<feature type="region of interest" description="Disordered" evidence="1">
    <location>
        <begin position="18"/>
        <end position="54"/>
    </location>
</feature>
<protein>
    <submittedName>
        <fullName evidence="2">Uncharacterized protein</fullName>
    </submittedName>
</protein>
<reference evidence="2" key="1">
    <citation type="submission" date="2023-11" db="EMBL/GenBank/DDBJ databases">
        <title>Genome assemblies of two species of porcelain crab, Petrolisthes cinctipes and Petrolisthes manimaculis (Anomura: Porcellanidae).</title>
        <authorList>
            <person name="Angst P."/>
        </authorList>
    </citation>
    <scope>NUCLEOTIDE SEQUENCE</scope>
    <source>
        <strain evidence="2">PB745_02</strain>
        <tissue evidence="2">Gill</tissue>
    </source>
</reference>
<name>A0AAE1P2Z1_9EUCA</name>
<evidence type="ECO:0000256" key="1">
    <source>
        <dbReference type="SAM" id="MobiDB-lite"/>
    </source>
</evidence>
<keyword evidence="3" id="KW-1185">Reference proteome</keyword>
<dbReference type="AlphaFoldDB" id="A0AAE1P2Z1"/>
<dbReference type="Proteomes" id="UP001292094">
    <property type="component" value="Unassembled WGS sequence"/>
</dbReference>
<proteinExistence type="predicted"/>
<comment type="caution">
    <text evidence="2">The sequence shown here is derived from an EMBL/GenBank/DDBJ whole genome shotgun (WGS) entry which is preliminary data.</text>
</comment>
<dbReference type="EMBL" id="JAWZYT010003180">
    <property type="protein sequence ID" value="KAK4299722.1"/>
    <property type="molecule type" value="Genomic_DNA"/>
</dbReference>
<sequence>MHSSHDKVWKRGKLSLHSTHSTITPPTNSTITPSTNSTITPSTNSIHHHSIHQLHPPTPPSLHCHKVLNTCWTSLGFCTNLPHPEWYSWIQKSLALWLVYFSKV</sequence>
<evidence type="ECO:0000313" key="2">
    <source>
        <dbReference type="EMBL" id="KAK4299722.1"/>
    </source>
</evidence>
<organism evidence="2 3">
    <name type="scientific">Petrolisthes manimaculis</name>
    <dbReference type="NCBI Taxonomy" id="1843537"/>
    <lineage>
        <taxon>Eukaryota</taxon>
        <taxon>Metazoa</taxon>
        <taxon>Ecdysozoa</taxon>
        <taxon>Arthropoda</taxon>
        <taxon>Crustacea</taxon>
        <taxon>Multicrustacea</taxon>
        <taxon>Malacostraca</taxon>
        <taxon>Eumalacostraca</taxon>
        <taxon>Eucarida</taxon>
        <taxon>Decapoda</taxon>
        <taxon>Pleocyemata</taxon>
        <taxon>Anomura</taxon>
        <taxon>Galatheoidea</taxon>
        <taxon>Porcellanidae</taxon>
        <taxon>Petrolisthes</taxon>
    </lineage>
</organism>
<evidence type="ECO:0000313" key="3">
    <source>
        <dbReference type="Proteomes" id="UP001292094"/>
    </source>
</evidence>
<gene>
    <name evidence="2" type="ORF">Pmani_028012</name>
</gene>
<accession>A0AAE1P2Z1</accession>